<dbReference type="KEGG" id="mcad:Pan265_13870"/>
<dbReference type="RefSeq" id="WP_145445681.1">
    <property type="nucleotide sequence ID" value="NZ_CP036280.1"/>
</dbReference>
<evidence type="ECO:0000256" key="5">
    <source>
        <dbReference type="ARBA" id="ARBA00022989"/>
    </source>
</evidence>
<comment type="similarity">
    <text evidence="7">Belongs to the binding-protein-dependent transport system permease family.</text>
</comment>
<feature type="transmembrane region" description="Helical" evidence="7">
    <location>
        <begin position="873"/>
        <end position="896"/>
    </location>
</feature>
<name>A0A518BX34_9BACT</name>
<dbReference type="Pfam" id="PF00496">
    <property type="entry name" value="SBP_bac_5"/>
    <property type="match status" value="1"/>
</dbReference>
<protein>
    <submittedName>
        <fullName evidence="9">Glutathione transport system permease protein GsiC</fullName>
    </submittedName>
</protein>
<dbReference type="GO" id="GO:0055085">
    <property type="term" value="P:transmembrane transport"/>
    <property type="evidence" value="ECO:0007669"/>
    <property type="project" value="InterPro"/>
</dbReference>
<feature type="domain" description="ABC transmembrane type-1" evidence="8">
    <location>
        <begin position="873"/>
        <end position="1084"/>
    </location>
</feature>
<dbReference type="CDD" id="cd08500">
    <property type="entry name" value="PBP2_NikA_DppA_OppA_like_4"/>
    <property type="match status" value="1"/>
</dbReference>
<keyword evidence="4 7" id="KW-0812">Transmembrane</keyword>
<sequence>MKYLFYLFAGVTGVGFCFALLLWLLSWSLQPQASDAPIDVDPDLLASIERDRDVSFDSQRIDTLPRLQVDVDSSEGSDASWWPRGESPILAQLVESGDLPPVRDRTGPEPLVMRGVDGIGNYGGTWLRVASSENDVGVIQNRMSYTGFFRWSPLGEPVVPHLAKSFEPSEDMRTFTVRLRRGVRWSDGHPFTANDVMYWWRDQELSEDLTDGIPPRWMYTGADPGTIDMIDDYTLLFRFTKPYPHFKRIMATYSFYMTQDPEHYLRPYHPTLGDQDRIAEGMQAYQLPSPRALYAYMRNFMNPDCPRLWPWIYRSYKANPPQVFVRNPFYFAVDESGNQLPYIDRLQFAVRSGQMMALSFVNGEVSMQTRHVRYENYTELFDRAESTGMRVLHWYSATRSPWVINPNLNRRIDPERPSTRWKAQLLADKRFRQALSLAIDRKAIIRALYNDQVEPAQVEPGPESPFSSPELRQAFIDHDTQGANALLDELGLTGRDADGMRTYPDGSTMTFFIEYSQFTDIGPGHFVVDDWAAVGVRAILQERARQLFYLHKNAADFDFNIWSGESDFFAVIEPRYFIPHSIEAFYATQWAQWYALGGYYDDPRAKRVANARPPPRDHPMYRAYDLYEQALLAPSRSEQIALMKKVFAIGAENIWTINIADAPPQLVVLDEDMRNVPKNALFGFVAMTPGNAGIETFFFENPVMSQGAIDDVRNAIVNPIARPRLDGSSPDTIDRAIPLGSLIRSVILGIVALALLLIAIKHPYIGRRLLIMIPTLFVISIIVFTIIQLPEGDYLTARLVQLQEAGNADAEQEIEDLRQLFHFDEPMWKQYARWMGFFWFTSLDVADAGLLQGYMGRSMETAQPVNQIVGDRIILTVCISAGTILFTWAVAIPIGIYSAVRQYSLADYAFTLVGFIGMSIPGFLLALVLMVLADVSGLFSPEYAAQPEWTWGKLIDLLRHIWVPVLVMGVAGTAGMIRVMRANLLDELSKPYVTTARAKGVRPIKLLLKYPVRVALNPFISGIGHVFPQLVSGGAIVAMVLSLPTVGPLLLAALFSEDMYLAGSMLMVLSMLGVLGTLVSDLLLLWLDPRVRYDEVTT</sequence>
<keyword evidence="2 7" id="KW-0813">Transport</keyword>
<dbReference type="EMBL" id="CP036280">
    <property type="protein sequence ID" value="QDU71537.1"/>
    <property type="molecule type" value="Genomic_DNA"/>
</dbReference>
<evidence type="ECO:0000259" key="8">
    <source>
        <dbReference type="PROSITE" id="PS50928"/>
    </source>
</evidence>
<dbReference type="Gene3D" id="1.10.3720.10">
    <property type="entry name" value="MetI-like"/>
    <property type="match status" value="1"/>
</dbReference>
<evidence type="ECO:0000256" key="4">
    <source>
        <dbReference type="ARBA" id="ARBA00022692"/>
    </source>
</evidence>
<dbReference type="PROSITE" id="PS50928">
    <property type="entry name" value="ABC_TM1"/>
    <property type="match status" value="1"/>
</dbReference>
<evidence type="ECO:0000256" key="7">
    <source>
        <dbReference type="RuleBase" id="RU363032"/>
    </source>
</evidence>
<feature type="transmembrane region" description="Helical" evidence="7">
    <location>
        <begin position="769"/>
        <end position="789"/>
    </location>
</feature>
<evidence type="ECO:0000313" key="10">
    <source>
        <dbReference type="Proteomes" id="UP000320386"/>
    </source>
</evidence>
<evidence type="ECO:0000256" key="1">
    <source>
        <dbReference type="ARBA" id="ARBA00004651"/>
    </source>
</evidence>
<keyword evidence="6 7" id="KW-0472">Membrane</keyword>
<dbReference type="InterPro" id="IPR035906">
    <property type="entry name" value="MetI-like_sf"/>
</dbReference>
<feature type="transmembrane region" description="Helical" evidence="7">
    <location>
        <begin position="1066"/>
        <end position="1087"/>
    </location>
</feature>
<dbReference type="PANTHER" id="PTHR30465:SF43">
    <property type="entry name" value="OLIGOPEPTIDE ABC TRANSPORTER, PERMEASE PROTEIN"/>
    <property type="match status" value="1"/>
</dbReference>
<dbReference type="SUPFAM" id="SSF161098">
    <property type="entry name" value="MetI-like"/>
    <property type="match status" value="1"/>
</dbReference>
<evidence type="ECO:0000256" key="3">
    <source>
        <dbReference type="ARBA" id="ARBA00022475"/>
    </source>
</evidence>
<accession>A0A518BX34</accession>
<dbReference type="OrthoDB" id="48318at2"/>
<evidence type="ECO:0000313" key="9">
    <source>
        <dbReference type="EMBL" id="QDU71537.1"/>
    </source>
</evidence>
<feature type="transmembrane region" description="Helical" evidence="7">
    <location>
        <begin position="1033"/>
        <end position="1054"/>
    </location>
</feature>
<proteinExistence type="inferred from homology"/>
<keyword evidence="3" id="KW-1003">Cell membrane</keyword>
<dbReference type="InterPro" id="IPR045621">
    <property type="entry name" value="BPD_transp_1_N"/>
</dbReference>
<dbReference type="SUPFAM" id="SSF53850">
    <property type="entry name" value="Periplasmic binding protein-like II"/>
    <property type="match status" value="1"/>
</dbReference>
<comment type="subcellular location">
    <subcellularLocation>
        <location evidence="1 7">Cell membrane</location>
        <topology evidence="1 7">Multi-pass membrane protein</topology>
    </subcellularLocation>
</comment>
<feature type="transmembrane region" description="Helical" evidence="7">
    <location>
        <begin position="742"/>
        <end position="760"/>
    </location>
</feature>
<dbReference type="GO" id="GO:0005886">
    <property type="term" value="C:plasma membrane"/>
    <property type="evidence" value="ECO:0007669"/>
    <property type="project" value="UniProtKB-SubCell"/>
</dbReference>
<evidence type="ECO:0000256" key="2">
    <source>
        <dbReference type="ARBA" id="ARBA00022448"/>
    </source>
</evidence>
<dbReference type="PANTHER" id="PTHR30465">
    <property type="entry name" value="INNER MEMBRANE ABC TRANSPORTER"/>
    <property type="match status" value="1"/>
</dbReference>
<dbReference type="Pfam" id="PF19300">
    <property type="entry name" value="BPD_transp_1_N"/>
    <property type="match status" value="1"/>
</dbReference>
<keyword evidence="5 7" id="KW-1133">Transmembrane helix</keyword>
<dbReference type="Gene3D" id="3.10.105.10">
    <property type="entry name" value="Dipeptide-binding Protein, Domain 3"/>
    <property type="match status" value="1"/>
</dbReference>
<feature type="transmembrane region" description="Helical" evidence="7">
    <location>
        <begin position="908"/>
        <end position="933"/>
    </location>
</feature>
<gene>
    <name evidence="9" type="primary">gsiC</name>
    <name evidence="9" type="ORF">Pan265_13870</name>
</gene>
<evidence type="ECO:0000256" key="6">
    <source>
        <dbReference type="ARBA" id="ARBA00023136"/>
    </source>
</evidence>
<organism evidence="9 10">
    <name type="scientific">Mucisphaera calidilacus</name>
    <dbReference type="NCBI Taxonomy" id="2527982"/>
    <lineage>
        <taxon>Bacteria</taxon>
        <taxon>Pseudomonadati</taxon>
        <taxon>Planctomycetota</taxon>
        <taxon>Phycisphaerae</taxon>
        <taxon>Phycisphaerales</taxon>
        <taxon>Phycisphaeraceae</taxon>
        <taxon>Mucisphaera</taxon>
    </lineage>
</organism>
<dbReference type="Pfam" id="PF00528">
    <property type="entry name" value="BPD_transp_1"/>
    <property type="match status" value="1"/>
</dbReference>
<reference evidence="9 10" key="1">
    <citation type="submission" date="2019-02" db="EMBL/GenBank/DDBJ databases">
        <title>Deep-cultivation of Planctomycetes and their phenomic and genomic characterization uncovers novel biology.</title>
        <authorList>
            <person name="Wiegand S."/>
            <person name="Jogler M."/>
            <person name="Boedeker C."/>
            <person name="Pinto D."/>
            <person name="Vollmers J."/>
            <person name="Rivas-Marin E."/>
            <person name="Kohn T."/>
            <person name="Peeters S.H."/>
            <person name="Heuer A."/>
            <person name="Rast P."/>
            <person name="Oberbeckmann S."/>
            <person name="Bunk B."/>
            <person name="Jeske O."/>
            <person name="Meyerdierks A."/>
            <person name="Storesund J.E."/>
            <person name="Kallscheuer N."/>
            <person name="Luecker S."/>
            <person name="Lage O.M."/>
            <person name="Pohl T."/>
            <person name="Merkel B.J."/>
            <person name="Hornburger P."/>
            <person name="Mueller R.-W."/>
            <person name="Bruemmer F."/>
            <person name="Labrenz M."/>
            <person name="Spormann A.M."/>
            <person name="Op den Camp H."/>
            <person name="Overmann J."/>
            <person name="Amann R."/>
            <person name="Jetten M.S.M."/>
            <person name="Mascher T."/>
            <person name="Medema M.H."/>
            <person name="Devos D.P."/>
            <person name="Kaster A.-K."/>
            <person name="Ovreas L."/>
            <person name="Rohde M."/>
            <person name="Galperin M.Y."/>
            <person name="Jogler C."/>
        </authorList>
    </citation>
    <scope>NUCLEOTIDE SEQUENCE [LARGE SCALE GENOMIC DNA]</scope>
    <source>
        <strain evidence="9 10">Pan265</strain>
    </source>
</reference>
<keyword evidence="10" id="KW-1185">Reference proteome</keyword>
<dbReference type="InterPro" id="IPR000914">
    <property type="entry name" value="SBP_5_dom"/>
</dbReference>
<dbReference type="InterPro" id="IPR000515">
    <property type="entry name" value="MetI-like"/>
</dbReference>
<dbReference type="Proteomes" id="UP000320386">
    <property type="component" value="Chromosome"/>
</dbReference>
<dbReference type="AlphaFoldDB" id="A0A518BX34"/>
<feature type="transmembrane region" description="Helical" evidence="7">
    <location>
        <begin position="961"/>
        <end position="980"/>
    </location>
</feature>
<dbReference type="Gene3D" id="3.40.190.10">
    <property type="entry name" value="Periplasmic binding protein-like II"/>
    <property type="match status" value="1"/>
</dbReference>